<comment type="subcellular location">
    <subcellularLocation>
        <location evidence="1">Membrane</location>
    </subcellularLocation>
</comment>
<dbReference type="Gene3D" id="3.10.20.310">
    <property type="entry name" value="membrane protein fhac"/>
    <property type="match status" value="1"/>
</dbReference>
<dbReference type="EMBL" id="JAGIOL010000001">
    <property type="protein sequence ID" value="MBP2435991.1"/>
    <property type="molecule type" value="Genomic_DNA"/>
</dbReference>
<keyword evidence="7" id="KW-0131">Cell cycle</keyword>
<dbReference type="RefSeq" id="WP_165131348.1">
    <property type="nucleotide sequence ID" value="NZ_CP049253.1"/>
</dbReference>
<feature type="compositionally biased region" description="Acidic residues" evidence="8">
    <location>
        <begin position="75"/>
        <end position="84"/>
    </location>
</feature>
<dbReference type="Pfam" id="PF03799">
    <property type="entry name" value="FtsQ_DivIB_C"/>
    <property type="match status" value="1"/>
</dbReference>
<dbReference type="InterPro" id="IPR050487">
    <property type="entry name" value="FtsQ_DivIB"/>
</dbReference>
<dbReference type="Proteomes" id="UP001519362">
    <property type="component" value="Unassembled WGS sequence"/>
</dbReference>
<feature type="compositionally biased region" description="Acidic residues" evidence="8">
    <location>
        <begin position="47"/>
        <end position="61"/>
    </location>
</feature>
<feature type="compositionally biased region" description="Acidic residues" evidence="8">
    <location>
        <begin position="16"/>
        <end position="26"/>
    </location>
</feature>
<evidence type="ECO:0000256" key="6">
    <source>
        <dbReference type="ARBA" id="ARBA00023136"/>
    </source>
</evidence>
<evidence type="ECO:0000256" key="1">
    <source>
        <dbReference type="ARBA" id="ARBA00004370"/>
    </source>
</evidence>
<evidence type="ECO:0000259" key="10">
    <source>
        <dbReference type="PROSITE" id="PS51779"/>
    </source>
</evidence>
<evidence type="ECO:0000256" key="4">
    <source>
        <dbReference type="ARBA" id="ARBA00022692"/>
    </source>
</evidence>
<feature type="transmembrane region" description="Helical" evidence="9">
    <location>
        <begin position="122"/>
        <end position="141"/>
    </location>
</feature>
<dbReference type="InterPro" id="IPR005548">
    <property type="entry name" value="Cell_div_FtsQ/DivIB_C"/>
</dbReference>
<keyword evidence="12" id="KW-1185">Reference proteome</keyword>
<dbReference type="PANTHER" id="PTHR37820">
    <property type="entry name" value="CELL DIVISION PROTEIN DIVIB"/>
    <property type="match status" value="1"/>
</dbReference>
<evidence type="ECO:0000256" key="7">
    <source>
        <dbReference type="ARBA" id="ARBA00023306"/>
    </source>
</evidence>
<dbReference type="InterPro" id="IPR034746">
    <property type="entry name" value="POTRA"/>
</dbReference>
<keyword evidence="3 11" id="KW-0132">Cell division</keyword>
<feature type="region of interest" description="Disordered" evidence="8">
    <location>
        <begin position="1"/>
        <end position="86"/>
    </location>
</feature>
<sequence length="341" mass="37207">MKRPGPLPPQPPKEEPEWEDAGQDDDEPRRSRLADLVPFRHRRGRDDDDDVSDDVDDVIGAEDDREKDDAPAESPSDEERDEPDFAVTGPFALWRSAWRRRRAEMREVRRFTARARRRRRTWIGSIAAVALLAAGTVGAAYSPLFEVQKIEVEGTVAVDPAAIEEALSSQLGRPLPRVDHEQIRTALLGFARIESYAVEARPPHGLAVRIAEREPVAVFDTNAGFTTVDAAGVVLSTDGERPEGLPRADVHDGPDSEAFAAVGQVLRLLPETLVDRIASVSADSAESIEFELSVGDGVRVVWGGPVDTAEKVAVLEAGMQANPPENTEVYDVSSSGVLVVR</sequence>
<keyword evidence="5 9" id="KW-1133">Transmembrane helix</keyword>
<reference evidence="11 12" key="1">
    <citation type="submission" date="2021-03" db="EMBL/GenBank/DDBJ databases">
        <title>Sequencing the genomes of 1000 actinobacteria strains.</title>
        <authorList>
            <person name="Klenk H.-P."/>
        </authorList>
    </citation>
    <scope>NUCLEOTIDE SEQUENCE [LARGE SCALE GENOMIC DNA]</scope>
    <source>
        <strain evidence="11 12">DSM 24221</strain>
    </source>
</reference>
<feature type="compositionally biased region" description="Pro residues" evidence="8">
    <location>
        <begin position="1"/>
        <end position="11"/>
    </location>
</feature>
<keyword evidence="4 9" id="KW-0812">Transmembrane</keyword>
<organism evidence="11 12">
    <name type="scientific">Microbacterium amylolyticum</name>
    <dbReference type="NCBI Taxonomy" id="936337"/>
    <lineage>
        <taxon>Bacteria</taxon>
        <taxon>Bacillati</taxon>
        <taxon>Actinomycetota</taxon>
        <taxon>Actinomycetes</taxon>
        <taxon>Micrococcales</taxon>
        <taxon>Microbacteriaceae</taxon>
        <taxon>Microbacterium</taxon>
    </lineage>
</organism>
<dbReference type="Pfam" id="PF08478">
    <property type="entry name" value="POTRA_1"/>
    <property type="match status" value="1"/>
</dbReference>
<keyword evidence="2" id="KW-1003">Cell membrane</keyword>
<evidence type="ECO:0000256" key="5">
    <source>
        <dbReference type="ARBA" id="ARBA00022989"/>
    </source>
</evidence>
<protein>
    <submittedName>
        <fullName evidence="11">Cell division protein FtsQ</fullName>
    </submittedName>
</protein>
<evidence type="ECO:0000256" key="2">
    <source>
        <dbReference type="ARBA" id="ARBA00022475"/>
    </source>
</evidence>
<keyword evidence="6 9" id="KW-0472">Membrane</keyword>
<dbReference type="InterPro" id="IPR013685">
    <property type="entry name" value="POTRA_FtsQ_type"/>
</dbReference>
<evidence type="ECO:0000256" key="8">
    <source>
        <dbReference type="SAM" id="MobiDB-lite"/>
    </source>
</evidence>
<evidence type="ECO:0000313" key="11">
    <source>
        <dbReference type="EMBL" id="MBP2435991.1"/>
    </source>
</evidence>
<evidence type="ECO:0000256" key="3">
    <source>
        <dbReference type="ARBA" id="ARBA00022618"/>
    </source>
</evidence>
<proteinExistence type="predicted"/>
<evidence type="ECO:0000256" key="9">
    <source>
        <dbReference type="SAM" id="Phobius"/>
    </source>
</evidence>
<feature type="domain" description="POTRA" evidence="10">
    <location>
        <begin position="145"/>
        <end position="213"/>
    </location>
</feature>
<comment type="caution">
    <text evidence="11">The sequence shown here is derived from an EMBL/GenBank/DDBJ whole genome shotgun (WGS) entry which is preliminary data.</text>
</comment>
<evidence type="ECO:0000313" key="12">
    <source>
        <dbReference type="Proteomes" id="UP001519362"/>
    </source>
</evidence>
<dbReference type="PROSITE" id="PS51779">
    <property type="entry name" value="POTRA"/>
    <property type="match status" value="1"/>
</dbReference>
<dbReference type="PANTHER" id="PTHR37820:SF1">
    <property type="entry name" value="CELL DIVISION PROTEIN FTSQ"/>
    <property type="match status" value="1"/>
</dbReference>
<gene>
    <name evidence="11" type="ORF">JOF34_000577</name>
</gene>
<name>A0ABS4ZHM0_9MICO</name>
<dbReference type="GO" id="GO:0051301">
    <property type="term" value="P:cell division"/>
    <property type="evidence" value="ECO:0007669"/>
    <property type="project" value="UniProtKB-KW"/>
</dbReference>
<accession>A0ABS4ZHM0</accession>